<name>A0ABV5F2T7_9FLAO</name>
<sequence>MAKLYSKTSSQIKLSPKTETLKFLLDYSKALRVVDGNKEKFKIVLN</sequence>
<evidence type="ECO:0000313" key="1">
    <source>
        <dbReference type="EMBL" id="MFB9053756.1"/>
    </source>
</evidence>
<organism evidence="1 2">
    <name type="scientific">Formosa undariae</name>
    <dbReference type="NCBI Taxonomy" id="1325436"/>
    <lineage>
        <taxon>Bacteria</taxon>
        <taxon>Pseudomonadati</taxon>
        <taxon>Bacteroidota</taxon>
        <taxon>Flavobacteriia</taxon>
        <taxon>Flavobacteriales</taxon>
        <taxon>Flavobacteriaceae</taxon>
        <taxon>Formosa</taxon>
    </lineage>
</organism>
<protein>
    <submittedName>
        <fullName evidence="1">Uncharacterized protein</fullName>
    </submittedName>
</protein>
<accession>A0ABV5F2T7</accession>
<proteinExistence type="predicted"/>
<comment type="caution">
    <text evidence="1">The sequence shown here is derived from an EMBL/GenBank/DDBJ whole genome shotgun (WGS) entry which is preliminary data.</text>
</comment>
<dbReference type="EMBL" id="JBHMEZ010000012">
    <property type="protein sequence ID" value="MFB9053756.1"/>
    <property type="molecule type" value="Genomic_DNA"/>
</dbReference>
<reference evidence="1 2" key="1">
    <citation type="submission" date="2024-09" db="EMBL/GenBank/DDBJ databases">
        <authorList>
            <person name="Sun Q."/>
            <person name="Mori K."/>
        </authorList>
    </citation>
    <scope>NUCLEOTIDE SEQUENCE [LARGE SCALE GENOMIC DNA]</scope>
    <source>
        <strain evidence="1 2">CECT 8286</strain>
    </source>
</reference>
<keyword evidence="2" id="KW-1185">Reference proteome</keyword>
<dbReference type="RefSeq" id="WP_382383016.1">
    <property type="nucleotide sequence ID" value="NZ_JBHMEZ010000012.1"/>
</dbReference>
<dbReference type="Proteomes" id="UP001589605">
    <property type="component" value="Unassembled WGS sequence"/>
</dbReference>
<evidence type="ECO:0000313" key="2">
    <source>
        <dbReference type="Proteomes" id="UP001589605"/>
    </source>
</evidence>
<gene>
    <name evidence="1" type="ORF">ACFFVB_11780</name>
</gene>